<evidence type="ECO:0000313" key="3">
    <source>
        <dbReference type="Proteomes" id="UP000770717"/>
    </source>
</evidence>
<accession>A0A8J6JZF9</accession>
<sequence>MLHRESMLQERAPTQRMQQMRGKPPEASRTAVGFLQLESQYEPHGDSTISAPFFKNAEDSKSTLCKYAYGHVNPAPGCCCWGADLAFFLQKQKIFSQPKPVVVGDMGIIRRRTSIGRTQLWHRS</sequence>
<protein>
    <submittedName>
        <fullName evidence="2">Uncharacterized protein</fullName>
    </submittedName>
</protein>
<dbReference type="AlphaFoldDB" id="A0A8J6JZF9"/>
<name>A0A8J6JZF9_ELECQ</name>
<evidence type="ECO:0000256" key="1">
    <source>
        <dbReference type="SAM" id="MobiDB-lite"/>
    </source>
</evidence>
<keyword evidence="3" id="KW-1185">Reference proteome</keyword>
<reference evidence="2" key="1">
    <citation type="thesis" date="2020" institute="ProQuest LLC" country="789 East Eisenhower Parkway, Ann Arbor, MI, USA">
        <title>Comparative Genomics and Chromosome Evolution.</title>
        <authorList>
            <person name="Mudd A.B."/>
        </authorList>
    </citation>
    <scope>NUCLEOTIDE SEQUENCE</scope>
    <source>
        <strain evidence="2">HN-11 Male</strain>
        <tissue evidence="2">Kidney and liver</tissue>
    </source>
</reference>
<dbReference type="EMBL" id="WNTK01000469">
    <property type="protein sequence ID" value="KAG9469624.1"/>
    <property type="molecule type" value="Genomic_DNA"/>
</dbReference>
<dbReference type="Proteomes" id="UP000770717">
    <property type="component" value="Unassembled WGS sequence"/>
</dbReference>
<comment type="caution">
    <text evidence="2">The sequence shown here is derived from an EMBL/GenBank/DDBJ whole genome shotgun (WGS) entry which is preliminary data.</text>
</comment>
<gene>
    <name evidence="2" type="ORF">GDO78_020066</name>
</gene>
<evidence type="ECO:0000313" key="2">
    <source>
        <dbReference type="EMBL" id="KAG9469624.1"/>
    </source>
</evidence>
<organism evidence="2 3">
    <name type="scientific">Eleutherodactylus coqui</name>
    <name type="common">Puerto Rican coqui</name>
    <dbReference type="NCBI Taxonomy" id="57060"/>
    <lineage>
        <taxon>Eukaryota</taxon>
        <taxon>Metazoa</taxon>
        <taxon>Chordata</taxon>
        <taxon>Craniata</taxon>
        <taxon>Vertebrata</taxon>
        <taxon>Euteleostomi</taxon>
        <taxon>Amphibia</taxon>
        <taxon>Batrachia</taxon>
        <taxon>Anura</taxon>
        <taxon>Neobatrachia</taxon>
        <taxon>Hyloidea</taxon>
        <taxon>Eleutherodactylidae</taxon>
        <taxon>Eleutherodactylinae</taxon>
        <taxon>Eleutherodactylus</taxon>
        <taxon>Eleutherodactylus</taxon>
    </lineage>
</organism>
<feature type="region of interest" description="Disordered" evidence="1">
    <location>
        <begin position="1"/>
        <end position="29"/>
    </location>
</feature>
<proteinExistence type="predicted"/>